<sequence>MDHLEYPQDCLPLDIQIPLVATEKYCDAVAFDSFPSKRGFRFAQGRISSKEILRHGPARAIAFIQEWMWFGPLKFTLGDSFVYKDFVRQDATTGRNIVSTQRLKEWILEKKDRTVDDTVPALCRKMIGICDVLDRTDTSQAASAGWSKDWAAVWLSIRVLIETLLSLGKKSKRSHNRTRTGAPPKNAASWQLLVSTMLDRPGWCVHQIDKFREAMSYTAVVYIGSLKRYPKSWIDHDKCQNEKNCVALNIDKSSFDSVHVEPGCTCTAIEPPVEEMHDIVRTGGVAYVQCARATNGELRLMYRRATPCTRYVALSYLWADGIGNPHGNTIYQCQLEKIVERVALADAAISRIPVVDGLTGVLPGHHELRRRVLQRQPSKLPRGYVVNFWLDALCVPVVLPEHDSRRMLSLRLKALSNLPLTYSMASGVLTIDQELEHITPAMDEAEVTARIAVSGINTRCWTYHEATFARLVSYWCGHGPIAIAPWAIMPSTRRHKRLELIPSRATSDKSLRLARNWYPFLDTPCPGTLGKEAKLIEREKSEETNKKTPKLTHGDKLRLFLSESINLSRNPARNGYRLTGRNWSKDAIRGRLYNNRAVRFGYVWNALRARSSTNSEDTVITLANLLDLDALDIVAMHPEQRMKAILRAYRCFPADLLFASGLDRLSGEDGSSWVPAHPLGSESLTFREWRGIKFNSRAERISSPGLAHNAVEITPDGVLLKHLTITVEPKKQPKKPKTFHMGKDVPIALDSSDGKAPKTFTVPWKVVKLNGPLVASGYFHLNGKDIWGKPDAAFYHFKLERREAATSQPGSAGNILLVLNYPRGAEAEHKSNCNGCAVIRTGMKDKIARSTYACPLSWYRVPDMYAKQSGNLFEAEVQDELDVLICSDVAHWPRTRLRPNVFGKEPREENVAIYGLVYAAPFGAALGVGLAMADQYNQLVPNSASRTLISLAISFHGAALLSACLQFLLHCFRTAQYWLALLEYQSREDRELPWWTVLHEASPDADSVLAFGSGKCAWYFVSVVISICRAFDALWRACGYSGAITTNTDIEPEIELHEIRQGVWTKNGSSAVVISSPITTPPVVRVISDEEEAAPSPTR</sequence>
<accession>A0A8H6RFP1</accession>
<reference evidence="1" key="1">
    <citation type="submission" date="2020-04" db="EMBL/GenBank/DDBJ databases">
        <title>Draft genome resource of the tomato pathogen Pseudocercospora fuligena.</title>
        <authorList>
            <person name="Zaccaron A."/>
        </authorList>
    </citation>
    <scope>NUCLEOTIDE SEQUENCE</scope>
    <source>
        <strain evidence="1">PF001</strain>
    </source>
</reference>
<dbReference type="PANTHER" id="PTHR39596:SF2">
    <property type="entry name" value="HET DOMAIN PROTEIN (AFU_ORTHOLOGUE AFUA_1G17550)-RELATED"/>
    <property type="match status" value="1"/>
</dbReference>
<dbReference type="PANTHER" id="PTHR39596">
    <property type="match status" value="1"/>
</dbReference>
<dbReference type="AlphaFoldDB" id="A0A8H6RFP1"/>
<evidence type="ECO:0008006" key="3">
    <source>
        <dbReference type="Google" id="ProtNLM"/>
    </source>
</evidence>
<name>A0A8H6RFP1_9PEZI</name>
<dbReference type="Proteomes" id="UP000660729">
    <property type="component" value="Unassembled WGS sequence"/>
</dbReference>
<dbReference type="EMBL" id="JABCIY010000157">
    <property type="protein sequence ID" value="KAF7191641.1"/>
    <property type="molecule type" value="Genomic_DNA"/>
</dbReference>
<evidence type="ECO:0000313" key="2">
    <source>
        <dbReference type="Proteomes" id="UP000660729"/>
    </source>
</evidence>
<organism evidence="1 2">
    <name type="scientific">Pseudocercospora fuligena</name>
    <dbReference type="NCBI Taxonomy" id="685502"/>
    <lineage>
        <taxon>Eukaryota</taxon>
        <taxon>Fungi</taxon>
        <taxon>Dikarya</taxon>
        <taxon>Ascomycota</taxon>
        <taxon>Pezizomycotina</taxon>
        <taxon>Dothideomycetes</taxon>
        <taxon>Dothideomycetidae</taxon>
        <taxon>Mycosphaerellales</taxon>
        <taxon>Mycosphaerellaceae</taxon>
        <taxon>Pseudocercospora</taxon>
    </lineage>
</organism>
<comment type="caution">
    <text evidence="1">The sequence shown here is derived from an EMBL/GenBank/DDBJ whole genome shotgun (WGS) entry which is preliminary data.</text>
</comment>
<evidence type="ECO:0000313" key="1">
    <source>
        <dbReference type="EMBL" id="KAF7191641.1"/>
    </source>
</evidence>
<protein>
    <recommendedName>
        <fullName evidence="3">Heterokaryon incompatibility domain-containing protein</fullName>
    </recommendedName>
</protein>
<gene>
    <name evidence="1" type="ORF">HII31_07143</name>
</gene>
<proteinExistence type="predicted"/>
<keyword evidence="2" id="KW-1185">Reference proteome</keyword>
<dbReference type="OrthoDB" id="3631744at2759"/>